<protein>
    <submittedName>
        <fullName evidence="1">Uncharacterized protein</fullName>
    </submittedName>
</protein>
<reference evidence="1 2" key="2">
    <citation type="submission" date="2019-09" db="EMBL/GenBank/DDBJ databases">
        <authorList>
            <person name="Jin C."/>
        </authorList>
    </citation>
    <scope>NUCLEOTIDE SEQUENCE [LARGE SCALE GENOMIC DNA]</scope>
    <source>
        <strain evidence="1 2">BN140002</strain>
    </source>
</reference>
<proteinExistence type="predicted"/>
<dbReference type="Proteomes" id="UP000323142">
    <property type="component" value="Unassembled WGS sequence"/>
</dbReference>
<name>A0A5B2VSG2_9HYPH</name>
<comment type="caution">
    <text evidence="1">The sequence shown here is derived from an EMBL/GenBank/DDBJ whole genome shotgun (WGS) entry which is preliminary data.</text>
</comment>
<reference evidence="1 2" key="1">
    <citation type="submission" date="2019-09" db="EMBL/GenBank/DDBJ databases">
        <title>Salinarimonas rosea gen. nov., sp. nov., a new member of the a-2 subgroup of the Proteobacteria.</title>
        <authorList>
            <person name="Liu J."/>
        </authorList>
    </citation>
    <scope>NUCLEOTIDE SEQUENCE [LARGE SCALE GENOMIC DNA]</scope>
    <source>
        <strain evidence="1 2">BN140002</strain>
    </source>
</reference>
<gene>
    <name evidence="1" type="ORF">F0L46_04945</name>
</gene>
<dbReference type="EMBL" id="VUOA01000009">
    <property type="protein sequence ID" value="KAA2241147.1"/>
    <property type="molecule type" value="Genomic_DNA"/>
</dbReference>
<dbReference type="RefSeq" id="WP_149815928.1">
    <property type="nucleotide sequence ID" value="NZ_VUOA01000009.1"/>
</dbReference>
<evidence type="ECO:0000313" key="2">
    <source>
        <dbReference type="Proteomes" id="UP000323142"/>
    </source>
</evidence>
<evidence type="ECO:0000313" key="1">
    <source>
        <dbReference type="EMBL" id="KAA2241147.1"/>
    </source>
</evidence>
<accession>A0A5B2VSG2</accession>
<sequence>MNRATLSRVVKLERRQGGRPLAFSADELDAVLAGMEADVTAAHGSLEAAAAACAEAGDVEAAHLLGWWAQERRGGADVAAWQRVAALVP</sequence>
<organism evidence="1 2">
    <name type="scientific">Salinarimonas soli</name>
    <dbReference type="NCBI Taxonomy" id="1638099"/>
    <lineage>
        <taxon>Bacteria</taxon>
        <taxon>Pseudomonadati</taxon>
        <taxon>Pseudomonadota</taxon>
        <taxon>Alphaproteobacteria</taxon>
        <taxon>Hyphomicrobiales</taxon>
        <taxon>Salinarimonadaceae</taxon>
        <taxon>Salinarimonas</taxon>
    </lineage>
</organism>
<dbReference type="AlphaFoldDB" id="A0A5B2VSG2"/>
<keyword evidence="2" id="KW-1185">Reference proteome</keyword>